<organism evidence="2 3">
    <name type="scientific">Methylosinus trichosporium (strain ATCC 35070 / NCIMB 11131 / UNIQEM 75 / OB3b)</name>
    <dbReference type="NCBI Taxonomy" id="595536"/>
    <lineage>
        <taxon>Bacteria</taxon>
        <taxon>Pseudomonadati</taxon>
        <taxon>Pseudomonadota</taxon>
        <taxon>Alphaproteobacteria</taxon>
        <taxon>Hyphomicrobiales</taxon>
        <taxon>Methylocystaceae</taxon>
        <taxon>Methylosinus</taxon>
    </lineage>
</organism>
<dbReference type="InterPro" id="IPR022642">
    <property type="entry name" value="CheR_C"/>
</dbReference>
<dbReference type="AlphaFoldDB" id="A0A2D2CXH0"/>
<dbReference type="KEGG" id="mtw:CQW49_05720"/>
<sequence>MADLTLTLASRGAIEDVELALVLTALEQRWGYDFTGYAQSGVKRRLTRLCETQGVARPLDLLASLLSDEGVARTIINGMSVPTSEFFRDPDVWRYLREVIALQLDSFPRINVWQVGCGRGEETYSLSILLSELGLAARMRLIVTDFNVDLLAAARAGRWSRGELEQWRCNYIASGGLGRFDNYFEGRGAEIFIADRFRHSIEFVQHNLVSDDVFLEAQLIVCRNVLIYFGSQLQERGLDLFGRSLQRGGFLLLGRAEAIFDPSRSFEDFDVMHDTYRIYRKPVRQRARGSI</sequence>
<dbReference type="SUPFAM" id="SSF53335">
    <property type="entry name" value="S-adenosyl-L-methionine-dependent methyltransferases"/>
    <property type="match status" value="1"/>
</dbReference>
<evidence type="ECO:0000313" key="3">
    <source>
        <dbReference type="Proteomes" id="UP000230709"/>
    </source>
</evidence>
<reference evidence="3" key="1">
    <citation type="submission" date="2017-10" db="EMBL/GenBank/DDBJ databases">
        <title>Completed PacBio SMRT sequence of Methylosinus trichosporium OB3b reveals presence of a third large plasmid.</title>
        <authorList>
            <person name="Charles T.C."/>
            <person name="Lynch M.D.J."/>
            <person name="Heil J.R."/>
            <person name="Cheng J."/>
        </authorList>
    </citation>
    <scope>NUCLEOTIDE SEQUENCE [LARGE SCALE GENOMIC DNA]</scope>
    <source>
        <strain evidence="3">OB3b</strain>
    </source>
</reference>
<dbReference type="PANTHER" id="PTHR24422">
    <property type="entry name" value="CHEMOTAXIS PROTEIN METHYLTRANSFERASE"/>
    <property type="match status" value="1"/>
</dbReference>
<dbReference type="InterPro" id="IPR022641">
    <property type="entry name" value="CheR_N"/>
</dbReference>
<dbReference type="Gene3D" id="3.40.50.150">
    <property type="entry name" value="Vaccinia Virus protein VP39"/>
    <property type="match status" value="1"/>
</dbReference>
<dbReference type="PROSITE" id="PS50123">
    <property type="entry name" value="CHER"/>
    <property type="match status" value="1"/>
</dbReference>
<dbReference type="Pfam" id="PF03705">
    <property type="entry name" value="CheR_N"/>
    <property type="match status" value="1"/>
</dbReference>
<name>A0A2D2CXH0_METT3</name>
<feature type="domain" description="CheR-type methyltransferase" evidence="1">
    <location>
        <begin position="7"/>
        <end position="282"/>
    </location>
</feature>
<dbReference type="SMART" id="SM00138">
    <property type="entry name" value="MeTrc"/>
    <property type="match status" value="1"/>
</dbReference>
<dbReference type="InterPro" id="IPR000780">
    <property type="entry name" value="CheR_MeTrfase"/>
</dbReference>
<dbReference type="STRING" id="595536.GCA_000178815_04014"/>
<dbReference type="SUPFAM" id="SSF47757">
    <property type="entry name" value="Chemotaxis receptor methyltransferase CheR, N-terminal domain"/>
    <property type="match status" value="1"/>
</dbReference>
<proteinExistence type="predicted"/>
<dbReference type="Proteomes" id="UP000230709">
    <property type="component" value="Chromosome"/>
</dbReference>
<dbReference type="PANTHER" id="PTHR24422:SF8">
    <property type="entry name" value="CHEMOTAXIS PROTEIN"/>
    <property type="match status" value="1"/>
</dbReference>
<dbReference type="GO" id="GO:0008757">
    <property type="term" value="F:S-adenosylmethionine-dependent methyltransferase activity"/>
    <property type="evidence" value="ECO:0007669"/>
    <property type="project" value="InterPro"/>
</dbReference>
<evidence type="ECO:0000313" key="2">
    <source>
        <dbReference type="EMBL" id="ATQ67448.1"/>
    </source>
</evidence>
<dbReference type="InterPro" id="IPR050903">
    <property type="entry name" value="Bact_Chemotaxis_MeTrfase"/>
</dbReference>
<dbReference type="EMBL" id="CP023737">
    <property type="protein sequence ID" value="ATQ67448.1"/>
    <property type="molecule type" value="Genomic_DNA"/>
</dbReference>
<protein>
    <submittedName>
        <fullName evidence="2">Chemotaxis protein CheR</fullName>
    </submittedName>
</protein>
<gene>
    <name evidence="2" type="ORF">CQW49_05720</name>
</gene>
<dbReference type="RefSeq" id="WP_003608697.1">
    <property type="nucleotide sequence ID" value="NZ_ADVE02000001.1"/>
</dbReference>
<dbReference type="PRINTS" id="PR00996">
    <property type="entry name" value="CHERMTFRASE"/>
</dbReference>
<accession>A0A2D2CXH0</accession>
<evidence type="ECO:0000259" key="1">
    <source>
        <dbReference type="PROSITE" id="PS50123"/>
    </source>
</evidence>
<dbReference type="InterPro" id="IPR029063">
    <property type="entry name" value="SAM-dependent_MTases_sf"/>
</dbReference>
<dbReference type="Pfam" id="PF01739">
    <property type="entry name" value="CheR"/>
    <property type="match status" value="1"/>
</dbReference>
<keyword evidence="3" id="KW-1185">Reference proteome</keyword>